<keyword evidence="4 9" id="KW-0732">Signal</keyword>
<keyword evidence="6 8" id="KW-0143">Chaperone</keyword>
<evidence type="ECO:0000256" key="6">
    <source>
        <dbReference type="ARBA" id="ARBA00023186"/>
    </source>
</evidence>
<evidence type="ECO:0000259" key="10">
    <source>
        <dbReference type="Pfam" id="PF00345"/>
    </source>
</evidence>
<dbReference type="InterPro" id="IPR018046">
    <property type="entry name" value="Pili_assmbl_chaperone_CS"/>
</dbReference>
<feature type="signal peptide" evidence="9">
    <location>
        <begin position="1"/>
        <end position="25"/>
    </location>
</feature>
<dbReference type="GO" id="GO:0071555">
    <property type="term" value="P:cell wall organization"/>
    <property type="evidence" value="ECO:0007669"/>
    <property type="project" value="InterPro"/>
</dbReference>
<dbReference type="InterPro" id="IPR050643">
    <property type="entry name" value="Periplasmic_pilus_chap"/>
</dbReference>
<feature type="domain" description="Pili assembly chaperone C-terminal" evidence="11">
    <location>
        <begin position="174"/>
        <end position="237"/>
    </location>
</feature>
<dbReference type="RefSeq" id="WP_307635765.1">
    <property type="nucleotide sequence ID" value="NZ_JAUSRR010000001.1"/>
</dbReference>
<evidence type="ECO:0000256" key="3">
    <source>
        <dbReference type="ARBA" id="ARBA00022558"/>
    </source>
</evidence>
<comment type="caution">
    <text evidence="12">The sequence shown here is derived from an EMBL/GenBank/DDBJ whole genome shotgun (WGS) entry which is preliminary data.</text>
</comment>
<accession>A0AAW8DQK1</accession>
<dbReference type="Pfam" id="PF00345">
    <property type="entry name" value="PapD_N"/>
    <property type="match status" value="1"/>
</dbReference>
<dbReference type="InterPro" id="IPR008962">
    <property type="entry name" value="PapD-like_sf"/>
</dbReference>
<keyword evidence="7" id="KW-0393">Immunoglobulin domain</keyword>
<dbReference type="Pfam" id="PF02753">
    <property type="entry name" value="PapD_C"/>
    <property type="match status" value="1"/>
</dbReference>
<dbReference type="PROSITE" id="PS00635">
    <property type="entry name" value="PILI_CHAPERONE"/>
    <property type="match status" value="1"/>
</dbReference>
<dbReference type="InterPro" id="IPR016147">
    <property type="entry name" value="Pili_assmbl_chaperone_N"/>
</dbReference>
<comment type="subcellular location">
    <subcellularLocation>
        <location evidence="1 8">Periplasm</location>
    </subcellularLocation>
</comment>
<gene>
    <name evidence="12" type="ORF">J2W25_000746</name>
</gene>
<dbReference type="InterPro" id="IPR013783">
    <property type="entry name" value="Ig-like_fold"/>
</dbReference>
<evidence type="ECO:0000313" key="13">
    <source>
        <dbReference type="Proteomes" id="UP001244295"/>
    </source>
</evidence>
<evidence type="ECO:0000256" key="9">
    <source>
        <dbReference type="SAM" id="SignalP"/>
    </source>
</evidence>
<dbReference type="Gene3D" id="2.60.40.10">
    <property type="entry name" value="Immunoglobulins"/>
    <property type="match status" value="2"/>
</dbReference>
<feature type="domain" description="Pili assembly chaperone N-terminal" evidence="10">
    <location>
        <begin position="26"/>
        <end position="145"/>
    </location>
</feature>
<organism evidence="12 13">
    <name type="scientific">Variovorax boronicumulans</name>
    <dbReference type="NCBI Taxonomy" id="436515"/>
    <lineage>
        <taxon>Bacteria</taxon>
        <taxon>Pseudomonadati</taxon>
        <taxon>Pseudomonadota</taxon>
        <taxon>Betaproteobacteria</taxon>
        <taxon>Burkholderiales</taxon>
        <taxon>Comamonadaceae</taxon>
        <taxon>Variovorax</taxon>
    </lineage>
</organism>
<dbReference type="FunFam" id="2.60.40.10:FF:000458">
    <property type="entry name" value="Molecular chaperone FimC"/>
    <property type="match status" value="1"/>
</dbReference>
<feature type="chain" id="PRO_5043476970" evidence="9">
    <location>
        <begin position="26"/>
        <end position="249"/>
    </location>
</feature>
<dbReference type="Proteomes" id="UP001244295">
    <property type="component" value="Unassembled WGS sequence"/>
</dbReference>
<dbReference type="SUPFAM" id="SSF49354">
    <property type="entry name" value="PapD-like"/>
    <property type="match status" value="1"/>
</dbReference>
<dbReference type="InterPro" id="IPR001829">
    <property type="entry name" value="Pili_assmbl_chaperone_bac"/>
</dbReference>
<evidence type="ECO:0000256" key="5">
    <source>
        <dbReference type="ARBA" id="ARBA00022764"/>
    </source>
</evidence>
<dbReference type="PRINTS" id="PR00969">
    <property type="entry name" value="CHAPERONPILI"/>
</dbReference>
<dbReference type="EMBL" id="JAUSRR010000001">
    <property type="protein sequence ID" value="MDP9921741.1"/>
    <property type="molecule type" value="Genomic_DNA"/>
</dbReference>
<evidence type="ECO:0000256" key="7">
    <source>
        <dbReference type="ARBA" id="ARBA00023319"/>
    </source>
</evidence>
<evidence type="ECO:0000256" key="8">
    <source>
        <dbReference type="RuleBase" id="RU003918"/>
    </source>
</evidence>
<dbReference type="PANTHER" id="PTHR30251:SF2">
    <property type="entry name" value="FIMBRIAL CHAPERONE YADV-RELATED"/>
    <property type="match status" value="1"/>
</dbReference>
<keyword evidence="5" id="KW-0574">Periplasm</keyword>
<dbReference type="SUPFAM" id="SSF49584">
    <property type="entry name" value="Periplasmic chaperone C-domain"/>
    <property type="match status" value="1"/>
</dbReference>
<comment type="similarity">
    <text evidence="2 8">Belongs to the periplasmic pilus chaperone family.</text>
</comment>
<keyword evidence="3" id="KW-1029">Fimbrium biogenesis</keyword>
<evidence type="ECO:0000259" key="11">
    <source>
        <dbReference type="Pfam" id="PF02753"/>
    </source>
</evidence>
<proteinExistence type="inferred from homology"/>
<evidence type="ECO:0000256" key="1">
    <source>
        <dbReference type="ARBA" id="ARBA00004418"/>
    </source>
</evidence>
<dbReference type="AlphaFoldDB" id="A0AAW8DQK1"/>
<dbReference type="PANTHER" id="PTHR30251">
    <property type="entry name" value="PILUS ASSEMBLY CHAPERONE"/>
    <property type="match status" value="1"/>
</dbReference>
<dbReference type="InterPro" id="IPR016148">
    <property type="entry name" value="Pili_assmbl_chaperone_C"/>
</dbReference>
<evidence type="ECO:0000256" key="2">
    <source>
        <dbReference type="ARBA" id="ARBA00007399"/>
    </source>
</evidence>
<dbReference type="GO" id="GO:0030288">
    <property type="term" value="C:outer membrane-bounded periplasmic space"/>
    <property type="evidence" value="ECO:0007669"/>
    <property type="project" value="InterPro"/>
</dbReference>
<protein>
    <submittedName>
        <fullName evidence="12">Chaperone protein EcpD</fullName>
    </submittedName>
</protein>
<reference evidence="12" key="1">
    <citation type="submission" date="2023-07" db="EMBL/GenBank/DDBJ databases">
        <title>Sorghum-associated microbial communities from plants grown in Nebraska, USA.</title>
        <authorList>
            <person name="Schachtman D."/>
        </authorList>
    </citation>
    <scope>NUCLEOTIDE SEQUENCE</scope>
    <source>
        <strain evidence="12">DS2795</strain>
    </source>
</reference>
<sequence length="249" mass="26877">MKKTFRKLCLLAALGAGLAANLAQASVVIEGTRVVFPGQEREVTLKLKNTGKQPALVQAWFDKGDPTVAPEKLDVPFTLTPAVFRLDPDKGQTLRIIYSKEPLAQDRESLFWLNVLEVPPKSDDTNQLQLAFRSRIKLMFRPQGLPGSAEEAPAQVRWEVVPAEGGKGYALRASNPTAFHVNLGELELVVGGKRFDAGAGHVPPRGAQLFPIGGLNERPAGDARVDYGAINDFGGPVKGQRPLGAVPVR</sequence>
<name>A0AAW8DQK1_9BURK</name>
<dbReference type="InterPro" id="IPR036316">
    <property type="entry name" value="Pili_assmbl_chap_C_dom_sf"/>
</dbReference>
<evidence type="ECO:0000313" key="12">
    <source>
        <dbReference type="EMBL" id="MDP9921741.1"/>
    </source>
</evidence>
<evidence type="ECO:0000256" key="4">
    <source>
        <dbReference type="ARBA" id="ARBA00022729"/>
    </source>
</evidence>